<dbReference type="EMBL" id="JAOYFB010000001">
    <property type="protein sequence ID" value="KAK4002310.1"/>
    <property type="molecule type" value="Genomic_DNA"/>
</dbReference>
<feature type="region of interest" description="Disordered" evidence="1">
    <location>
        <begin position="34"/>
        <end position="64"/>
    </location>
</feature>
<evidence type="ECO:0000256" key="1">
    <source>
        <dbReference type="SAM" id="MobiDB-lite"/>
    </source>
</evidence>
<dbReference type="Proteomes" id="UP001234178">
    <property type="component" value="Unassembled WGS sequence"/>
</dbReference>
<protein>
    <submittedName>
        <fullName evidence="2">Uncharacterized protein</fullName>
    </submittedName>
</protein>
<keyword evidence="3" id="KW-1185">Reference proteome</keyword>
<gene>
    <name evidence="2" type="ORF">OUZ56_004146</name>
</gene>
<evidence type="ECO:0000313" key="3">
    <source>
        <dbReference type="Proteomes" id="UP001234178"/>
    </source>
</evidence>
<sequence>MSDLKRDRHTARQIEIAAHIDLRVPQTPAVLFPRERSPETAGPRLGRLSLASLPPKHKKKQPELKKIEIEKDGDGQRRAVLTWLWARFI</sequence>
<evidence type="ECO:0000313" key="2">
    <source>
        <dbReference type="EMBL" id="KAK4002310.1"/>
    </source>
</evidence>
<proteinExistence type="predicted"/>
<accession>A0ABQ9YNW6</accession>
<reference evidence="2 3" key="1">
    <citation type="journal article" date="2023" name="Nucleic Acids Res.">
        <title>The hologenome of Daphnia magna reveals possible DNA methylation and microbiome-mediated evolution of the host genome.</title>
        <authorList>
            <person name="Chaturvedi A."/>
            <person name="Li X."/>
            <person name="Dhandapani V."/>
            <person name="Marshall H."/>
            <person name="Kissane S."/>
            <person name="Cuenca-Cambronero M."/>
            <person name="Asole G."/>
            <person name="Calvet F."/>
            <person name="Ruiz-Romero M."/>
            <person name="Marangio P."/>
            <person name="Guigo R."/>
            <person name="Rago D."/>
            <person name="Mirbahai L."/>
            <person name="Eastwood N."/>
            <person name="Colbourne J.K."/>
            <person name="Zhou J."/>
            <person name="Mallon E."/>
            <person name="Orsini L."/>
        </authorList>
    </citation>
    <scope>NUCLEOTIDE SEQUENCE [LARGE SCALE GENOMIC DNA]</scope>
    <source>
        <strain evidence="2">LRV0_1</strain>
    </source>
</reference>
<name>A0ABQ9YNW6_9CRUS</name>
<comment type="caution">
    <text evidence="2">The sequence shown here is derived from an EMBL/GenBank/DDBJ whole genome shotgun (WGS) entry which is preliminary data.</text>
</comment>
<organism evidence="2 3">
    <name type="scientific">Daphnia magna</name>
    <dbReference type="NCBI Taxonomy" id="35525"/>
    <lineage>
        <taxon>Eukaryota</taxon>
        <taxon>Metazoa</taxon>
        <taxon>Ecdysozoa</taxon>
        <taxon>Arthropoda</taxon>
        <taxon>Crustacea</taxon>
        <taxon>Branchiopoda</taxon>
        <taxon>Diplostraca</taxon>
        <taxon>Cladocera</taxon>
        <taxon>Anomopoda</taxon>
        <taxon>Daphniidae</taxon>
        <taxon>Daphnia</taxon>
    </lineage>
</organism>